<accession>A0A378YUI0</accession>
<evidence type="ECO:0008006" key="3">
    <source>
        <dbReference type="Google" id="ProtNLM"/>
    </source>
</evidence>
<dbReference type="OrthoDB" id="8689846at2"/>
<organism evidence="1 2">
    <name type="scientific">Pandoraea pnomenusa</name>
    <dbReference type="NCBI Taxonomy" id="93220"/>
    <lineage>
        <taxon>Bacteria</taxon>
        <taxon>Pseudomonadati</taxon>
        <taxon>Pseudomonadota</taxon>
        <taxon>Betaproteobacteria</taxon>
        <taxon>Burkholderiales</taxon>
        <taxon>Burkholderiaceae</taxon>
        <taxon>Pandoraea</taxon>
    </lineage>
</organism>
<evidence type="ECO:0000313" key="2">
    <source>
        <dbReference type="Proteomes" id="UP000254573"/>
    </source>
</evidence>
<dbReference type="AlphaFoldDB" id="A0A378YUI0"/>
<dbReference type="RefSeq" id="WP_048806524.1">
    <property type="nucleotide sequence ID" value="NZ_CP009553.3"/>
</dbReference>
<dbReference type="EMBL" id="UGSG01000001">
    <property type="protein sequence ID" value="SUA80468.1"/>
    <property type="molecule type" value="Genomic_DNA"/>
</dbReference>
<dbReference type="Pfam" id="PF10109">
    <property type="entry name" value="Phage_TAC_7"/>
    <property type="match status" value="1"/>
</dbReference>
<dbReference type="KEGG" id="ppnm:LV28_25475"/>
<evidence type="ECO:0000313" key="1">
    <source>
        <dbReference type="EMBL" id="SUA80468.1"/>
    </source>
</evidence>
<reference evidence="1 2" key="1">
    <citation type="submission" date="2018-06" db="EMBL/GenBank/DDBJ databases">
        <authorList>
            <consortium name="Pathogen Informatics"/>
            <person name="Doyle S."/>
        </authorList>
    </citation>
    <scope>NUCLEOTIDE SEQUENCE [LARGE SCALE GENOMIC DNA]</scope>
    <source>
        <strain evidence="1 2">NCTC13160</strain>
    </source>
</reference>
<proteinExistence type="predicted"/>
<protein>
    <recommendedName>
        <fullName evidence="3">Phage tail assembly protein</fullName>
    </recommendedName>
</protein>
<dbReference type="Proteomes" id="UP000254573">
    <property type="component" value="Unassembled WGS sequence"/>
</dbReference>
<gene>
    <name evidence="1" type="ORF">NCTC13160_03759</name>
</gene>
<dbReference type="InterPro" id="IPR019289">
    <property type="entry name" value="Phage_tail_E/E"/>
</dbReference>
<sequence>MDVIEIRLKKPIPAHGKTVSTLELREPTGAEIRAVRRLPFLVRGEDGAFVPDPRAILKYAAVCAEVPPSSLSKLSGPDVMAVNDAVMGMFVGDVDDLPTLAEVTGRETSAVGEMPHMVSVDAETFYVNTAAAMRYIELLAGLNKDQVDALSPAAIARLSLQVVSFFYGGPSEASTS</sequence>
<name>A0A378YUI0_9BURK</name>